<dbReference type="RefSeq" id="WP_130606182.1">
    <property type="nucleotide sequence ID" value="NZ_AP019400.1"/>
</dbReference>
<evidence type="ECO:0000313" key="4">
    <source>
        <dbReference type="Proteomes" id="UP000289856"/>
    </source>
</evidence>
<dbReference type="InterPro" id="IPR022627">
    <property type="entry name" value="DUF3502"/>
</dbReference>
<keyword evidence="1" id="KW-0732">Signal</keyword>
<dbReference type="PANTHER" id="PTHR43649:SF17">
    <property type="entry name" value="ABC TRANSPORTER SOLUTE BINDING PROTEIN-SUGAR TRANSPORT"/>
    <property type="match status" value="1"/>
</dbReference>
<dbReference type="OrthoDB" id="7936627at2"/>
<dbReference type="InterPro" id="IPR050490">
    <property type="entry name" value="Bact_solute-bd_prot1"/>
</dbReference>
<dbReference type="PANTHER" id="PTHR43649">
    <property type="entry name" value="ARABINOSE-BINDING PROTEIN-RELATED"/>
    <property type="match status" value="1"/>
</dbReference>
<dbReference type="Proteomes" id="UP000289856">
    <property type="component" value="Chromosome"/>
</dbReference>
<evidence type="ECO:0000256" key="1">
    <source>
        <dbReference type="SAM" id="SignalP"/>
    </source>
</evidence>
<evidence type="ECO:0000313" key="3">
    <source>
        <dbReference type="EMBL" id="BBI31982.1"/>
    </source>
</evidence>
<dbReference type="SUPFAM" id="SSF53850">
    <property type="entry name" value="Periplasmic binding protein-like II"/>
    <property type="match status" value="1"/>
</dbReference>
<reference evidence="3 4" key="1">
    <citation type="submission" date="2019-01" db="EMBL/GenBank/DDBJ databases">
        <title>Complete genome sequence of Cohnella hallensis HS21 isolated from Korean fir (Abies koreana) rhizospheric soil.</title>
        <authorList>
            <person name="Jiang L."/>
            <person name="Kang S.W."/>
            <person name="Kim S."/>
            <person name="Jung J."/>
            <person name="Kim C.Y."/>
            <person name="Kim D.H."/>
            <person name="Kim S.W."/>
            <person name="Lee J."/>
        </authorList>
    </citation>
    <scope>NUCLEOTIDE SEQUENCE [LARGE SCALE GENOMIC DNA]</scope>
    <source>
        <strain evidence="3 4">HS21</strain>
    </source>
</reference>
<evidence type="ECO:0000259" key="2">
    <source>
        <dbReference type="Pfam" id="PF12010"/>
    </source>
</evidence>
<proteinExistence type="predicted"/>
<feature type="domain" description="DUF3502" evidence="2">
    <location>
        <begin position="438"/>
        <end position="504"/>
    </location>
</feature>
<feature type="signal peptide" evidence="1">
    <location>
        <begin position="1"/>
        <end position="22"/>
    </location>
</feature>
<sequence length="508" mass="55210">MKALKKSVSMLLTAVLTVVLLAACSNNSSNESAPSKEPQSSATGQSATNADEYTVKIVFVGPATSEAIKEVAAAASAITKEKFNTNIELVRLDYGSFQQGVNLMFSGNEQFDLMPNFAFNTATAANSGQILDLDDLLAKKGKDLLEQISDEDWRAMTVGGKIYAVPNNKEKAQGYGIAMATEMLEGIGYDASTIKSQDDLEELFKAIKAKYPTVHPLVSDNGLMGQMPVTKDDLGYDFGVLENGLDASNTTVVNWFASETYKKQVELRYKWAKQGLIMPDASTNTESAGSLIGAGKGFSAFTNTKPGIEAEWQRKAGKPMTVVELVKPFSTTSGVSNQWYISYTSKKPERAMEVLNEMYINPELADILVNGIEGKHYVKDTTAGVLSYPEGVDASNTSYSSVAWAWLNELITTPWEADGASIWKDTIAFNESASPSVAKGFMWNNSNVLNEITASNNVIAKFANAIESGMLDPATTLPKFVQELNDAGVQKIVDEKQLQLNKWLEENK</sequence>
<dbReference type="EMBL" id="AP019400">
    <property type="protein sequence ID" value="BBI31982.1"/>
    <property type="molecule type" value="Genomic_DNA"/>
</dbReference>
<gene>
    <name evidence="3" type="primary">ABC-SBP</name>
    <name evidence="3" type="ORF">KCTCHS21_13810</name>
</gene>
<keyword evidence="4" id="KW-1185">Reference proteome</keyword>
<dbReference type="Pfam" id="PF12010">
    <property type="entry name" value="DUF3502"/>
    <property type="match status" value="1"/>
</dbReference>
<accession>A0A3T1D1I9</accession>
<dbReference type="KEGG" id="cohn:KCTCHS21_13810"/>
<dbReference type="Gene3D" id="3.40.190.10">
    <property type="entry name" value="Periplasmic binding protein-like II"/>
    <property type="match status" value="2"/>
</dbReference>
<organism evidence="3 4">
    <name type="scientific">Cohnella abietis</name>
    <dbReference type="NCBI Taxonomy" id="2507935"/>
    <lineage>
        <taxon>Bacteria</taxon>
        <taxon>Bacillati</taxon>
        <taxon>Bacillota</taxon>
        <taxon>Bacilli</taxon>
        <taxon>Bacillales</taxon>
        <taxon>Paenibacillaceae</taxon>
        <taxon>Cohnella</taxon>
    </lineage>
</organism>
<feature type="chain" id="PRO_5038969080" evidence="1">
    <location>
        <begin position="23"/>
        <end position="508"/>
    </location>
</feature>
<dbReference type="PROSITE" id="PS51257">
    <property type="entry name" value="PROKAR_LIPOPROTEIN"/>
    <property type="match status" value="1"/>
</dbReference>
<dbReference type="AlphaFoldDB" id="A0A3T1D1I9"/>
<protein>
    <submittedName>
        <fullName evidence="3">ABC transporter substrate-binding protein</fullName>
    </submittedName>
</protein>
<name>A0A3T1D1I9_9BACL</name>